<keyword evidence="2" id="KW-0472">Membrane</keyword>
<evidence type="ECO:0000256" key="2">
    <source>
        <dbReference type="SAM" id="Phobius"/>
    </source>
</evidence>
<evidence type="ECO:0000313" key="3">
    <source>
        <dbReference type="EMBL" id="WEG69153.1"/>
    </source>
</evidence>
<keyword evidence="2" id="KW-1133">Transmembrane helix</keyword>
<gene>
    <name evidence="3" type="primary">m164</name>
</gene>
<feature type="region of interest" description="Disordered" evidence="1">
    <location>
        <begin position="27"/>
        <end position="74"/>
    </location>
</feature>
<organism evidence="3">
    <name type="scientific">Mastomys natalensis cytomegalovirus 2</name>
    <dbReference type="NCBI Taxonomy" id="2973540"/>
    <lineage>
        <taxon>Viruses</taxon>
        <taxon>Duplodnaviria</taxon>
        <taxon>Heunggongvirae</taxon>
        <taxon>Peploviricota</taxon>
        <taxon>Herviviricetes</taxon>
        <taxon>Herpesvirales</taxon>
        <taxon>Orthoherpesviridae</taxon>
        <taxon>Betaherpesvirinae</taxon>
        <taxon>Muromegalovirus</taxon>
    </lineage>
</organism>
<feature type="transmembrane region" description="Helical" evidence="2">
    <location>
        <begin position="353"/>
        <end position="375"/>
    </location>
</feature>
<feature type="region of interest" description="Disordered" evidence="1">
    <location>
        <begin position="1"/>
        <end position="20"/>
    </location>
</feature>
<dbReference type="EMBL" id="OP429123">
    <property type="protein sequence ID" value="WEG69153.1"/>
    <property type="molecule type" value="Genomic_DNA"/>
</dbReference>
<evidence type="ECO:0000256" key="1">
    <source>
        <dbReference type="SAM" id="MobiDB-lite"/>
    </source>
</evidence>
<sequence>MLVGGRRDIGRPGRHSPDARVRLCRYRDPNRHLRRRGGGGGVPPHRSPPSASQVASRLWRRRRRVSPPARTRPGYTEADLRARRAFCLGMLSLIAAASGARSDSVCSRPVTAGVQECIRVYPSPVKPAVICDLQHPSSSVFNGSWSVIDDLPGEVGVTTQVASFLGDVFFVDVRGFTGLADGAEFRSELWPPAGFSGRIACASGRRAKTICLLPPPALHWVLEANDLVTVERRTPPTATPFGDAACRSLGADQGTPRYTRTFWGLNGNGVVGVSEDAPARLSLRWRAERPPGVSLNTSTLSITFPVREEEHTCATCIVGAGDDILSLPAVECRTLRRGVAQTRARPKRCNCSLGICTAVFCASCFSLSMAFFLYACVSAVAAPGVATADTQAM</sequence>
<reference evidence="3" key="2">
    <citation type="submission" date="2023-06" db="EMBL/GenBank/DDBJ databases">
        <title>Isolation and genome sequencing of cytomegaloviruses from Natal multimammate mice (Mastomys natalensis).</title>
        <authorList>
            <person name="Jarvis M.A."/>
            <person name="Davison A.J."/>
        </authorList>
    </citation>
    <scope>NUCLEOTIDE SEQUENCE</scope>
    <source>
        <strain evidence="3">Mnat18</strain>
    </source>
</reference>
<protein>
    <submittedName>
        <fullName evidence="3">Protein m164</fullName>
    </submittedName>
</protein>
<keyword evidence="2" id="KW-0812">Transmembrane</keyword>
<proteinExistence type="predicted"/>
<name>A0A9Y1IK55_9BETA</name>
<reference evidence="3" key="1">
    <citation type="submission" date="2022-09" db="EMBL/GenBank/DDBJ databases">
        <authorList>
            <person name="Vucak M."/>
            <person name="Davison A.J."/>
        </authorList>
    </citation>
    <scope>NUCLEOTIDE SEQUENCE</scope>
    <source>
        <strain evidence="3">Mnat18</strain>
    </source>
</reference>
<accession>A0A9Y1IK55</accession>